<proteinExistence type="predicted"/>
<dbReference type="PROSITE" id="PS01023">
    <property type="entry name" value="PTR2_2"/>
    <property type="match status" value="1"/>
</dbReference>
<dbReference type="EMBL" id="JAGDYP010000004">
    <property type="protein sequence ID" value="MBO1884041.1"/>
    <property type="molecule type" value="Genomic_DNA"/>
</dbReference>
<sequence>MSENKRSFIQTLTAFKFNFWIASFLQLMERWAFYGIFAPLGLYLVASTDEGGVGFSHIEKGTIMGNVTAIQYFLPLIFGVIADRIGYKLSLVISCSIMAIGYYLMGEVNSYWAVYMVFLFAAVGGGFFKPVINGTVARNTDDTTSTMGFGIFYMMVNIGGFLGPAMSSHLRTALGWRIIFLQATVVMVINLLVVLFFYKEPKVVERDKKPILAEIKHSLMNIVEALKDKRLTILLILMVGFWTMFNQLFYTLPNFIEDWVDSSSISAWISNNLPFLKTTLIDESGQVKPEWFVNIDAFMIIFLQVLVSYFVTKMTHVSAMIRGTIIGTIGVTLTFIFNNVWFTIIGTVIFSVGEMAASPTLSAFIAQITPKGKEALYQGTFFLPVALGNYLTGFISGNLYGQWSDKYTLLQTEMAKRQIEMPEGLTKKEYFNLASEKLQLSQSQITDLLWNTYEPNKLWYVVCAIGIFAALSLYVYSKVMVRREAK</sequence>
<evidence type="ECO:0000256" key="6">
    <source>
        <dbReference type="ARBA" id="ARBA00023136"/>
    </source>
</evidence>
<evidence type="ECO:0000256" key="3">
    <source>
        <dbReference type="ARBA" id="ARBA00022475"/>
    </source>
</evidence>
<protein>
    <submittedName>
        <fullName evidence="9">MFS transporter</fullName>
    </submittedName>
</protein>
<keyword evidence="3" id="KW-1003">Cell membrane</keyword>
<feature type="transmembrane region" description="Helical" evidence="7">
    <location>
        <begin position="348"/>
        <end position="369"/>
    </location>
</feature>
<evidence type="ECO:0000256" key="1">
    <source>
        <dbReference type="ARBA" id="ARBA00004651"/>
    </source>
</evidence>
<evidence type="ECO:0000256" key="4">
    <source>
        <dbReference type="ARBA" id="ARBA00022692"/>
    </source>
</evidence>
<accession>A0ABS3PXH1</accession>
<dbReference type="PANTHER" id="PTHR23517">
    <property type="entry name" value="RESISTANCE PROTEIN MDTM, PUTATIVE-RELATED-RELATED"/>
    <property type="match status" value="1"/>
</dbReference>
<dbReference type="Gene3D" id="1.20.1250.20">
    <property type="entry name" value="MFS general substrate transporter like domains"/>
    <property type="match status" value="2"/>
</dbReference>
<comment type="caution">
    <text evidence="9">The sequence shown here is derived from an EMBL/GenBank/DDBJ whole genome shotgun (WGS) entry which is preliminary data.</text>
</comment>
<evidence type="ECO:0000313" key="10">
    <source>
        <dbReference type="Proteomes" id="UP000681610"/>
    </source>
</evidence>
<dbReference type="InterPro" id="IPR011701">
    <property type="entry name" value="MFS"/>
</dbReference>
<keyword evidence="10" id="KW-1185">Reference proteome</keyword>
<reference evidence="9 10" key="1">
    <citation type="submission" date="2021-03" db="EMBL/GenBank/DDBJ databases">
        <title>Isolation and description of Capnocytophaga bilenii sp. nov., a novel Capnocytophaga species, isolated from a gingivitis subject.</title>
        <authorList>
            <person name="Antezack A."/>
            <person name="Monnet-Corti V."/>
            <person name="La Scola B."/>
        </authorList>
    </citation>
    <scope>NUCLEOTIDE SEQUENCE [LARGE SCALE GENOMIC DNA]</scope>
    <source>
        <strain evidence="9 10">Marseille-Q4570</strain>
    </source>
</reference>
<dbReference type="Pfam" id="PF07690">
    <property type="entry name" value="MFS_1"/>
    <property type="match status" value="1"/>
</dbReference>
<name>A0ABS3PXH1_9FLAO</name>
<feature type="transmembrane region" description="Helical" evidence="7">
    <location>
        <begin position="291"/>
        <end position="311"/>
    </location>
</feature>
<keyword evidence="6 7" id="KW-0472">Membrane</keyword>
<evidence type="ECO:0000259" key="8">
    <source>
        <dbReference type="PROSITE" id="PS50850"/>
    </source>
</evidence>
<feature type="transmembrane region" description="Helical" evidence="7">
    <location>
        <begin position="323"/>
        <end position="342"/>
    </location>
</feature>
<evidence type="ECO:0000256" key="2">
    <source>
        <dbReference type="ARBA" id="ARBA00022448"/>
    </source>
</evidence>
<keyword evidence="4 7" id="KW-0812">Transmembrane</keyword>
<comment type="subcellular location">
    <subcellularLocation>
        <location evidence="1">Cell membrane</location>
        <topology evidence="1">Multi-pass membrane protein</topology>
    </subcellularLocation>
</comment>
<organism evidence="9 10">
    <name type="scientific">Capnocytophaga bilenii</name>
    <dbReference type="NCBI Taxonomy" id="2819369"/>
    <lineage>
        <taxon>Bacteria</taxon>
        <taxon>Pseudomonadati</taxon>
        <taxon>Bacteroidota</taxon>
        <taxon>Flavobacteriia</taxon>
        <taxon>Flavobacteriales</taxon>
        <taxon>Flavobacteriaceae</taxon>
        <taxon>Capnocytophaga</taxon>
    </lineage>
</organism>
<feature type="transmembrane region" description="Helical" evidence="7">
    <location>
        <begin position="231"/>
        <end position="250"/>
    </location>
</feature>
<dbReference type="InterPro" id="IPR036259">
    <property type="entry name" value="MFS_trans_sf"/>
</dbReference>
<dbReference type="Proteomes" id="UP000681610">
    <property type="component" value="Unassembled WGS sequence"/>
</dbReference>
<feature type="domain" description="Major facilitator superfamily (MFS) profile" evidence="8">
    <location>
        <begin position="15"/>
        <end position="481"/>
    </location>
</feature>
<feature type="transmembrane region" description="Helical" evidence="7">
    <location>
        <begin position="174"/>
        <end position="198"/>
    </location>
</feature>
<dbReference type="InterPro" id="IPR050171">
    <property type="entry name" value="MFS_Transporters"/>
</dbReference>
<dbReference type="RefSeq" id="WP_208058600.1">
    <property type="nucleotide sequence ID" value="NZ_JAGDYP010000004.1"/>
</dbReference>
<evidence type="ECO:0000256" key="5">
    <source>
        <dbReference type="ARBA" id="ARBA00022989"/>
    </source>
</evidence>
<evidence type="ECO:0000313" key="9">
    <source>
        <dbReference type="EMBL" id="MBO1884041.1"/>
    </source>
</evidence>
<feature type="transmembrane region" description="Helical" evidence="7">
    <location>
        <begin position="458"/>
        <end position="476"/>
    </location>
</feature>
<feature type="transmembrane region" description="Helical" evidence="7">
    <location>
        <begin position="89"/>
        <end position="105"/>
    </location>
</feature>
<gene>
    <name evidence="9" type="ORF">J4N46_06355</name>
</gene>
<feature type="transmembrane region" description="Helical" evidence="7">
    <location>
        <begin position="381"/>
        <end position="400"/>
    </location>
</feature>
<dbReference type="InterPro" id="IPR020846">
    <property type="entry name" value="MFS_dom"/>
</dbReference>
<evidence type="ECO:0000256" key="7">
    <source>
        <dbReference type="SAM" id="Phobius"/>
    </source>
</evidence>
<dbReference type="InterPro" id="IPR018456">
    <property type="entry name" value="PTR2_symporter_CS"/>
</dbReference>
<dbReference type="PANTHER" id="PTHR23517:SF2">
    <property type="entry name" value="MULTIDRUG RESISTANCE PROTEIN MDTH"/>
    <property type="match status" value="1"/>
</dbReference>
<dbReference type="PROSITE" id="PS50850">
    <property type="entry name" value="MFS"/>
    <property type="match status" value="1"/>
</dbReference>
<keyword evidence="5 7" id="KW-1133">Transmembrane helix</keyword>
<dbReference type="SUPFAM" id="SSF103473">
    <property type="entry name" value="MFS general substrate transporter"/>
    <property type="match status" value="1"/>
</dbReference>
<feature type="transmembrane region" description="Helical" evidence="7">
    <location>
        <begin position="111"/>
        <end position="132"/>
    </location>
</feature>
<feature type="transmembrane region" description="Helical" evidence="7">
    <location>
        <begin position="63"/>
        <end position="82"/>
    </location>
</feature>
<feature type="transmembrane region" description="Helical" evidence="7">
    <location>
        <begin position="31"/>
        <end position="48"/>
    </location>
</feature>
<keyword evidence="2" id="KW-0813">Transport</keyword>
<feature type="transmembrane region" description="Helical" evidence="7">
    <location>
        <begin position="144"/>
        <end position="162"/>
    </location>
</feature>